<reference evidence="3" key="1">
    <citation type="journal article" date="2012" name="Science">
        <title>The Paleozoic origin of enzymatic lignin decomposition reconstructed from 31 fungal genomes.</title>
        <authorList>
            <person name="Floudas D."/>
            <person name="Binder M."/>
            <person name="Riley R."/>
            <person name="Barry K."/>
            <person name="Blanchette R.A."/>
            <person name="Henrissat B."/>
            <person name="Martinez A.T."/>
            <person name="Otillar R."/>
            <person name="Spatafora J.W."/>
            <person name="Yadav J.S."/>
            <person name="Aerts A."/>
            <person name="Benoit I."/>
            <person name="Boyd A."/>
            <person name="Carlson A."/>
            <person name="Copeland A."/>
            <person name="Coutinho P.M."/>
            <person name="de Vries R.P."/>
            <person name="Ferreira P."/>
            <person name="Findley K."/>
            <person name="Foster B."/>
            <person name="Gaskell J."/>
            <person name="Glotzer D."/>
            <person name="Gorecki P."/>
            <person name="Heitman J."/>
            <person name="Hesse C."/>
            <person name="Hori C."/>
            <person name="Igarashi K."/>
            <person name="Jurgens J.A."/>
            <person name="Kallen N."/>
            <person name="Kersten P."/>
            <person name="Kohler A."/>
            <person name="Kuees U."/>
            <person name="Kumar T.K.A."/>
            <person name="Kuo A."/>
            <person name="LaButti K."/>
            <person name="Larrondo L.F."/>
            <person name="Lindquist E."/>
            <person name="Ling A."/>
            <person name="Lombard V."/>
            <person name="Lucas S."/>
            <person name="Lundell T."/>
            <person name="Martin R."/>
            <person name="McLaughlin D.J."/>
            <person name="Morgenstern I."/>
            <person name="Morin E."/>
            <person name="Murat C."/>
            <person name="Nagy L.G."/>
            <person name="Nolan M."/>
            <person name="Ohm R.A."/>
            <person name="Patyshakuliyeva A."/>
            <person name="Rokas A."/>
            <person name="Ruiz-Duenas F.J."/>
            <person name="Sabat G."/>
            <person name="Salamov A."/>
            <person name="Samejima M."/>
            <person name="Schmutz J."/>
            <person name="Slot J.C."/>
            <person name="St John F."/>
            <person name="Stenlid J."/>
            <person name="Sun H."/>
            <person name="Sun S."/>
            <person name="Syed K."/>
            <person name="Tsang A."/>
            <person name="Wiebenga A."/>
            <person name="Young D."/>
            <person name="Pisabarro A."/>
            <person name="Eastwood D.C."/>
            <person name="Martin F."/>
            <person name="Cullen D."/>
            <person name="Grigoriev I.V."/>
            <person name="Hibbett D.S."/>
        </authorList>
    </citation>
    <scope>NUCLEOTIDE SEQUENCE [LARGE SCALE GENOMIC DNA]</scope>
    <source>
        <strain evidence="3">RWD-64-598 SS2</strain>
    </source>
</reference>
<name>A0A5M3N6C3_CONPW</name>
<feature type="domain" description="Importin N-terminal" evidence="1">
    <location>
        <begin position="26"/>
        <end position="93"/>
    </location>
</feature>
<dbReference type="Pfam" id="PF24139">
    <property type="entry name" value="TPR_TNPO3_IPO13_4th"/>
    <property type="match status" value="1"/>
</dbReference>
<dbReference type="Pfam" id="PF24140">
    <property type="entry name" value="TPR_TNPO3_IPO13_3rd"/>
    <property type="match status" value="1"/>
</dbReference>
<dbReference type="AlphaFoldDB" id="A0A5M3N6C3"/>
<accession>A0A5M3N6C3</accession>
<dbReference type="SMART" id="SM00913">
    <property type="entry name" value="IBN_N"/>
    <property type="match status" value="1"/>
</dbReference>
<sequence length="932" mass="102999">MADMQSLLSALDVFSRAPDKAALENANAWLQDFQHSPDAWSTCNVLLLSPDAPLAAKIFAAQTFRAKVTFDLHQVDETNLPTLRDTLLTALEKYQAGPKSIITQICLALSGLALQLPAWSSPVQDLIERFGRNPATVSALLQFLTVMPEEICTNTRIPVTDDEYRERSTALLSGNSPQILELMTMYLQAPGVTSEVQSQVFICLRSWLIAGEVDLTALVKTSLFQFAFDALASDVLFDAAVDVICEIIHETQEIDDNMPVIELLVPRVIALRPLIHSHHEDPEKIRGLARVFAEAGETYRVLILRHTETFYPIVEAIGQCSAYPDLDIVPITFPFWMRLAQTMGKRSSVPPMLLEAYQALMGVIIRHLHFPQDSSTLTPQENDNFRNFRHVMGDTLKDCCLVLGSEACLLSTYGLVTVALTKSPQGTSWQEVEAPLFAMRSMGAEVNVKDINAVPKILDLLPSLPPHPRIQYAALLLIGRYSEWINFHPDYLANQLQYISAGLEASDGEVSAAAGHALKYLCQDCKQHLVPYLPTLHTFLTTVGSRLDQEDRRQVYEAIAFVISAMPMGKAAESLRTFALDILSGIHNVANKTTPASKQELKAAGEALENLEVMLHVIGSFGDELPPACQGTCQEAWSIFDVFITKYAFDYEITERVTRVIRHALSLFGVAALPVASQVVSRMVTSFEATGLSAYLWIAAKVVARFGHEEDVALASSFQTLYQRTTSKVVSMLQTQGPREIPDVLEDYIQLLLQLVEVRPDVFFQAPFPLAFRATMAALTMLQSDLVVAALDLFRVLVSHDCLDPPTPVPPKFPGYAAAIKAVVEKEGPEFVGLLLSGLVGDFPEDAASHVVSIFRAVALLFPAQLLTWLPSVMQQLPTNSVPAQARQQFLDDTTNAINSGQIDKVKYCLLGLHRAARKMRDRRRVAALDDE</sequence>
<dbReference type="PANTHER" id="PTHR12363:SF53">
    <property type="entry name" value="MRNA TRANSPORT REGULATOR MTR10"/>
    <property type="match status" value="1"/>
</dbReference>
<dbReference type="InterPro" id="IPR058537">
    <property type="entry name" value="TPR_TNPO3_IPO13_4th"/>
</dbReference>
<dbReference type="InterPro" id="IPR011989">
    <property type="entry name" value="ARM-like"/>
</dbReference>
<dbReference type="KEGG" id="cput:CONPUDRAFT_134163"/>
<dbReference type="GO" id="GO:0006606">
    <property type="term" value="P:protein import into nucleus"/>
    <property type="evidence" value="ECO:0007669"/>
    <property type="project" value="TreeGrafter"/>
</dbReference>
<dbReference type="Pfam" id="PF03810">
    <property type="entry name" value="IBN_N"/>
    <property type="match status" value="1"/>
</dbReference>
<dbReference type="InterPro" id="IPR013598">
    <property type="entry name" value="Exportin-1/Importin-b-like"/>
</dbReference>
<dbReference type="PROSITE" id="PS50166">
    <property type="entry name" value="IMPORTIN_B_NT"/>
    <property type="match status" value="1"/>
</dbReference>
<dbReference type="InterPro" id="IPR051345">
    <property type="entry name" value="Importin_beta-like_NTR"/>
</dbReference>
<dbReference type="InterPro" id="IPR016024">
    <property type="entry name" value="ARM-type_fold"/>
</dbReference>
<dbReference type="GO" id="GO:0005737">
    <property type="term" value="C:cytoplasm"/>
    <property type="evidence" value="ECO:0007669"/>
    <property type="project" value="TreeGrafter"/>
</dbReference>
<dbReference type="EMBL" id="JH711573">
    <property type="protein sequence ID" value="EIW86808.1"/>
    <property type="molecule type" value="Genomic_DNA"/>
</dbReference>
<dbReference type="PANTHER" id="PTHR12363">
    <property type="entry name" value="TRANSPORTIN 3 AND IMPORTIN 13"/>
    <property type="match status" value="1"/>
</dbReference>
<dbReference type="GO" id="GO:0031267">
    <property type="term" value="F:small GTPase binding"/>
    <property type="evidence" value="ECO:0007669"/>
    <property type="project" value="InterPro"/>
</dbReference>
<evidence type="ECO:0000313" key="2">
    <source>
        <dbReference type="EMBL" id="EIW86808.1"/>
    </source>
</evidence>
<dbReference type="Pfam" id="PF08389">
    <property type="entry name" value="Xpo1"/>
    <property type="match status" value="1"/>
</dbReference>
<evidence type="ECO:0000259" key="1">
    <source>
        <dbReference type="PROSITE" id="PS50166"/>
    </source>
</evidence>
<dbReference type="InterPro" id="IPR057941">
    <property type="entry name" value="TPR_TNPO3_IPO13_2nd"/>
</dbReference>
<evidence type="ECO:0000313" key="3">
    <source>
        <dbReference type="Proteomes" id="UP000053558"/>
    </source>
</evidence>
<protein>
    <submittedName>
        <fullName evidence="2">mRNA transport regulator</fullName>
    </submittedName>
</protein>
<dbReference type="RefSeq" id="XP_007763493.1">
    <property type="nucleotide sequence ID" value="XM_007765303.1"/>
</dbReference>
<dbReference type="Pfam" id="PF24138">
    <property type="entry name" value="TPR_TNPO3_IPO13_2nd"/>
    <property type="match status" value="1"/>
</dbReference>
<dbReference type="InterPro" id="IPR001494">
    <property type="entry name" value="Importin-beta_N"/>
</dbReference>
<organism evidence="2 3">
    <name type="scientific">Coniophora puteana (strain RWD-64-598)</name>
    <name type="common">Brown rot fungus</name>
    <dbReference type="NCBI Taxonomy" id="741705"/>
    <lineage>
        <taxon>Eukaryota</taxon>
        <taxon>Fungi</taxon>
        <taxon>Dikarya</taxon>
        <taxon>Basidiomycota</taxon>
        <taxon>Agaricomycotina</taxon>
        <taxon>Agaricomycetes</taxon>
        <taxon>Agaricomycetidae</taxon>
        <taxon>Boletales</taxon>
        <taxon>Coniophorineae</taxon>
        <taxon>Coniophoraceae</taxon>
        <taxon>Coniophora</taxon>
    </lineage>
</organism>
<dbReference type="GeneID" id="19200571"/>
<dbReference type="OrthoDB" id="435593at2759"/>
<proteinExistence type="predicted"/>
<dbReference type="Gene3D" id="1.25.10.10">
    <property type="entry name" value="Leucine-rich Repeat Variant"/>
    <property type="match status" value="1"/>
</dbReference>
<gene>
    <name evidence="2" type="ORF">CONPUDRAFT_134163</name>
</gene>
<dbReference type="SUPFAM" id="SSF48371">
    <property type="entry name" value="ARM repeat"/>
    <property type="match status" value="1"/>
</dbReference>
<keyword evidence="3" id="KW-1185">Reference proteome</keyword>
<comment type="caution">
    <text evidence="2">The sequence shown here is derived from an EMBL/GenBank/DDBJ whole genome shotgun (WGS) entry which is preliminary data.</text>
</comment>
<dbReference type="Proteomes" id="UP000053558">
    <property type="component" value="Unassembled WGS sequence"/>
</dbReference>
<dbReference type="OMA" id="LECITSW"/>
<dbReference type="InterPro" id="IPR057942">
    <property type="entry name" value="TPR_TNPO3_IPO13_3rd"/>
</dbReference>